<evidence type="ECO:0000313" key="1">
    <source>
        <dbReference type="EMBL" id="OGD61790.1"/>
    </source>
</evidence>
<dbReference type="Proteomes" id="UP000177006">
    <property type="component" value="Unassembled WGS sequence"/>
</dbReference>
<proteinExistence type="predicted"/>
<evidence type="ECO:0000313" key="2">
    <source>
        <dbReference type="Proteomes" id="UP000177006"/>
    </source>
</evidence>
<dbReference type="EMBL" id="MEZK01000033">
    <property type="protein sequence ID" value="OGD61790.1"/>
    <property type="molecule type" value="Genomic_DNA"/>
</dbReference>
<gene>
    <name evidence="1" type="ORF">A2160_05510</name>
</gene>
<organism evidence="1 2">
    <name type="scientific">Candidatus Beckwithbacteria bacterium RBG_13_42_9</name>
    <dbReference type="NCBI Taxonomy" id="1797457"/>
    <lineage>
        <taxon>Bacteria</taxon>
        <taxon>Candidatus Beckwithiibacteriota</taxon>
    </lineage>
</organism>
<dbReference type="AlphaFoldDB" id="A0A1F5E3A9"/>
<name>A0A1F5E3A9_9BACT</name>
<sequence length="432" mass="48104">MLPEHGPCLTSEALIDSRLTRAAHFFPLYDVPDEITRNYKPRGLSNEEFLREMQSPQGASPDEVAAIRTWGDRALAYGAACEPFPQCVQRNVRAAIKFAIDIGGEEGHVTLVSSNGLQRDIGGLPFVSGPDWSNMVAAYAHAAAISQGGRPDYQSPLFTEPTGCLTLNEAVAKQTGIDPRFCARRFLTTDGKVLSIERRFCPSQCGERTVLAREDYALVAAQILGLNDLMVGVHVIEPSYPITAYDGTFQRSSYQLALLWKEPDEFPQYYNKIIIDQGLVGYFLYDRAGALASLHRFVKENLLGYDDIFVTANLKAGFLRLIAQVHIGDRFLPPYLRFENEEEFAVFGFKPKFMVDIPIDSTEGRRLIMKPVMTASKNIPCLECMVGLPKEGVGRIYVSQPDFPAKYDYYQDLAYDVLFQQGIILIGPALSA</sequence>
<accession>A0A1F5E3A9</accession>
<comment type="caution">
    <text evidence="1">The sequence shown here is derived from an EMBL/GenBank/DDBJ whole genome shotgun (WGS) entry which is preliminary data.</text>
</comment>
<protein>
    <submittedName>
        <fullName evidence="1">Uncharacterized protein</fullName>
    </submittedName>
</protein>
<reference evidence="1 2" key="1">
    <citation type="journal article" date="2016" name="Nat. Commun.">
        <title>Thousands of microbial genomes shed light on interconnected biogeochemical processes in an aquifer system.</title>
        <authorList>
            <person name="Anantharaman K."/>
            <person name="Brown C.T."/>
            <person name="Hug L.A."/>
            <person name="Sharon I."/>
            <person name="Castelle C.J."/>
            <person name="Probst A.J."/>
            <person name="Thomas B.C."/>
            <person name="Singh A."/>
            <person name="Wilkins M.J."/>
            <person name="Karaoz U."/>
            <person name="Brodie E.L."/>
            <person name="Williams K.H."/>
            <person name="Hubbard S.S."/>
            <person name="Banfield J.F."/>
        </authorList>
    </citation>
    <scope>NUCLEOTIDE SEQUENCE [LARGE SCALE GENOMIC DNA]</scope>
</reference>